<keyword evidence="4 10" id="KW-0812">Transmembrane</keyword>
<evidence type="ECO:0000313" key="11">
    <source>
        <dbReference type="EMBL" id="KAJ3661296.1"/>
    </source>
</evidence>
<evidence type="ECO:0000256" key="6">
    <source>
        <dbReference type="ARBA" id="ARBA00022989"/>
    </source>
</evidence>
<keyword evidence="3" id="KW-0716">Sensory transduction</keyword>
<organism evidence="11 12">
    <name type="scientific">Zophobas morio</name>
    <dbReference type="NCBI Taxonomy" id="2755281"/>
    <lineage>
        <taxon>Eukaryota</taxon>
        <taxon>Metazoa</taxon>
        <taxon>Ecdysozoa</taxon>
        <taxon>Arthropoda</taxon>
        <taxon>Hexapoda</taxon>
        <taxon>Insecta</taxon>
        <taxon>Pterygota</taxon>
        <taxon>Neoptera</taxon>
        <taxon>Endopterygota</taxon>
        <taxon>Coleoptera</taxon>
        <taxon>Polyphaga</taxon>
        <taxon>Cucujiformia</taxon>
        <taxon>Tenebrionidae</taxon>
        <taxon>Zophobas</taxon>
    </lineage>
</organism>
<dbReference type="AlphaFoldDB" id="A0AA38MM33"/>
<evidence type="ECO:0000256" key="1">
    <source>
        <dbReference type="ARBA" id="ARBA00004651"/>
    </source>
</evidence>
<evidence type="ECO:0000256" key="8">
    <source>
        <dbReference type="ARBA" id="ARBA00023170"/>
    </source>
</evidence>
<evidence type="ECO:0000256" key="5">
    <source>
        <dbReference type="ARBA" id="ARBA00022725"/>
    </source>
</evidence>
<keyword evidence="6 10" id="KW-1133">Transmembrane helix</keyword>
<dbReference type="GO" id="GO:0005886">
    <property type="term" value="C:plasma membrane"/>
    <property type="evidence" value="ECO:0007669"/>
    <property type="project" value="UniProtKB-SubCell"/>
</dbReference>
<dbReference type="EMBL" id="JALNTZ010000002">
    <property type="protein sequence ID" value="KAJ3661296.1"/>
    <property type="molecule type" value="Genomic_DNA"/>
</dbReference>
<dbReference type="PANTHER" id="PTHR21137:SF35">
    <property type="entry name" value="ODORANT RECEPTOR 19A-RELATED"/>
    <property type="match status" value="1"/>
</dbReference>
<comment type="subcellular location">
    <subcellularLocation>
        <location evidence="1">Cell membrane</location>
        <topology evidence="1">Multi-pass membrane protein</topology>
    </subcellularLocation>
</comment>
<dbReference type="Proteomes" id="UP001168821">
    <property type="component" value="Unassembled WGS sequence"/>
</dbReference>
<sequence length="149" mass="17290">MQDKLFQPKNSSQEKIAMSTFKIFDIMYLTHMIGPTICVIFFAVYPLAEMKQTKNKTLPFNGWYPFDYKISPFFELTYFHQLVGSFIAAQTQVNIDCLAIYMIAMLTVQVDILADNVRNISAKNEENETEKSMDSHLFDCIKHHTEILT</sequence>
<feature type="transmembrane region" description="Helical" evidence="10">
    <location>
        <begin position="26"/>
        <end position="48"/>
    </location>
</feature>
<keyword evidence="5" id="KW-0552">Olfaction</keyword>
<evidence type="ECO:0000256" key="2">
    <source>
        <dbReference type="ARBA" id="ARBA00022475"/>
    </source>
</evidence>
<evidence type="ECO:0000256" key="10">
    <source>
        <dbReference type="SAM" id="Phobius"/>
    </source>
</evidence>
<dbReference type="Pfam" id="PF02949">
    <property type="entry name" value="7tm_6"/>
    <property type="match status" value="1"/>
</dbReference>
<evidence type="ECO:0000256" key="4">
    <source>
        <dbReference type="ARBA" id="ARBA00022692"/>
    </source>
</evidence>
<keyword evidence="9" id="KW-0807">Transducer</keyword>
<dbReference type="GO" id="GO:0004984">
    <property type="term" value="F:olfactory receptor activity"/>
    <property type="evidence" value="ECO:0007669"/>
    <property type="project" value="InterPro"/>
</dbReference>
<accession>A0AA38MM33</accession>
<evidence type="ECO:0000256" key="3">
    <source>
        <dbReference type="ARBA" id="ARBA00022606"/>
    </source>
</evidence>
<evidence type="ECO:0008006" key="13">
    <source>
        <dbReference type="Google" id="ProtNLM"/>
    </source>
</evidence>
<name>A0AA38MM33_9CUCU</name>
<evidence type="ECO:0000256" key="9">
    <source>
        <dbReference type="ARBA" id="ARBA00023224"/>
    </source>
</evidence>
<evidence type="ECO:0000256" key="7">
    <source>
        <dbReference type="ARBA" id="ARBA00023136"/>
    </source>
</evidence>
<dbReference type="InterPro" id="IPR004117">
    <property type="entry name" value="7tm6_olfct_rcpt"/>
</dbReference>
<keyword evidence="8" id="KW-0675">Receptor</keyword>
<gene>
    <name evidence="11" type="ORF">Zmor_005697</name>
</gene>
<reference evidence="11" key="1">
    <citation type="journal article" date="2023" name="G3 (Bethesda)">
        <title>Whole genome assemblies of Zophobas morio and Tenebrio molitor.</title>
        <authorList>
            <person name="Kaur S."/>
            <person name="Stinson S.A."/>
            <person name="diCenzo G.C."/>
        </authorList>
    </citation>
    <scope>NUCLEOTIDE SEQUENCE</scope>
    <source>
        <strain evidence="11">QUZm001</strain>
    </source>
</reference>
<keyword evidence="7 10" id="KW-0472">Membrane</keyword>
<keyword evidence="12" id="KW-1185">Reference proteome</keyword>
<dbReference type="PANTHER" id="PTHR21137">
    <property type="entry name" value="ODORANT RECEPTOR"/>
    <property type="match status" value="1"/>
</dbReference>
<proteinExistence type="predicted"/>
<keyword evidence="2" id="KW-1003">Cell membrane</keyword>
<comment type="caution">
    <text evidence="11">The sequence shown here is derived from an EMBL/GenBank/DDBJ whole genome shotgun (WGS) entry which is preliminary data.</text>
</comment>
<evidence type="ECO:0000313" key="12">
    <source>
        <dbReference type="Proteomes" id="UP001168821"/>
    </source>
</evidence>
<dbReference type="GO" id="GO:0007165">
    <property type="term" value="P:signal transduction"/>
    <property type="evidence" value="ECO:0007669"/>
    <property type="project" value="UniProtKB-KW"/>
</dbReference>
<dbReference type="GO" id="GO:0005549">
    <property type="term" value="F:odorant binding"/>
    <property type="evidence" value="ECO:0007669"/>
    <property type="project" value="InterPro"/>
</dbReference>
<protein>
    <recommendedName>
        <fullName evidence="13">7tm 6 domain containing protein</fullName>
    </recommendedName>
</protein>